<feature type="compositionally biased region" description="Low complexity" evidence="1">
    <location>
        <begin position="224"/>
        <end position="246"/>
    </location>
</feature>
<evidence type="ECO:0000313" key="3">
    <source>
        <dbReference type="EMBL" id="VDO94001.1"/>
    </source>
</evidence>
<dbReference type="InterPro" id="IPR031570">
    <property type="entry name" value="NBEA/BDCP_DUF4704"/>
</dbReference>
<feature type="domain" description="DUF4704" evidence="2">
    <location>
        <begin position="1"/>
        <end position="153"/>
    </location>
</feature>
<evidence type="ECO:0000259" key="2">
    <source>
        <dbReference type="Pfam" id="PF15787"/>
    </source>
</evidence>
<dbReference type="EMBL" id="UZAI01006135">
    <property type="protein sequence ID" value="VDO94001.1"/>
    <property type="molecule type" value="Genomic_DNA"/>
</dbReference>
<reference evidence="3 4" key="1">
    <citation type="submission" date="2018-11" db="EMBL/GenBank/DDBJ databases">
        <authorList>
            <consortium name="Pathogen Informatics"/>
        </authorList>
    </citation>
    <scope>NUCLEOTIDE SEQUENCE [LARGE SCALE GENOMIC DNA]</scope>
    <source>
        <strain evidence="3 4">Zambia</strain>
    </source>
</reference>
<protein>
    <recommendedName>
        <fullName evidence="2">DUF4704 domain-containing protein</fullName>
    </recommendedName>
</protein>
<proteinExistence type="predicted"/>
<sequence>MEERLSSTSSQFTSLMYNALFEVMTECVSPKILINPITINKTTSIIKNPAVLKVIAHLIAQSEQTNEILSIKDTFIQHLFVFCSQNPHNKKTILQLSVWQDWLLHLVPLYPNNKTNANFLVKILHLIRILLIYGICHEYGSWQVLVDTLALIHLHICEERSTCIKEKQETDKPKCTVDAKNSNLTHTNTSALFSNKSSTELDSSLGVDLTEYGSRQIKDDQLPSNNSSMENYGNNNSNADNNKNVDNNANNSCSSSVCNSGNKLNLHISNSNYLFFIVSMT</sequence>
<dbReference type="Pfam" id="PF15787">
    <property type="entry name" value="DUF4704"/>
    <property type="match status" value="1"/>
</dbReference>
<dbReference type="AlphaFoldDB" id="A0A3P7Z1N1"/>
<gene>
    <name evidence="3" type="ORF">SMRZ_LOCUS11169</name>
</gene>
<evidence type="ECO:0000313" key="4">
    <source>
        <dbReference type="Proteomes" id="UP000277204"/>
    </source>
</evidence>
<evidence type="ECO:0000256" key="1">
    <source>
        <dbReference type="SAM" id="MobiDB-lite"/>
    </source>
</evidence>
<dbReference type="Proteomes" id="UP000277204">
    <property type="component" value="Unassembled WGS sequence"/>
</dbReference>
<organism evidence="3 4">
    <name type="scientific">Schistosoma margrebowiei</name>
    <dbReference type="NCBI Taxonomy" id="48269"/>
    <lineage>
        <taxon>Eukaryota</taxon>
        <taxon>Metazoa</taxon>
        <taxon>Spiralia</taxon>
        <taxon>Lophotrochozoa</taxon>
        <taxon>Platyhelminthes</taxon>
        <taxon>Trematoda</taxon>
        <taxon>Digenea</taxon>
        <taxon>Strigeidida</taxon>
        <taxon>Schistosomatoidea</taxon>
        <taxon>Schistosomatidae</taxon>
        <taxon>Schistosoma</taxon>
    </lineage>
</organism>
<name>A0A3P7Z1N1_9TREM</name>
<keyword evidence="4" id="KW-1185">Reference proteome</keyword>
<accession>A0A3P7Z1N1</accession>
<feature type="region of interest" description="Disordered" evidence="1">
    <location>
        <begin position="218"/>
        <end position="246"/>
    </location>
</feature>